<accession>A0AAV3Q6I5</accession>
<evidence type="ECO:0000313" key="2">
    <source>
        <dbReference type="Proteomes" id="UP001454036"/>
    </source>
</evidence>
<evidence type="ECO:0000313" key="1">
    <source>
        <dbReference type="EMBL" id="GAA0158556.1"/>
    </source>
</evidence>
<proteinExistence type="predicted"/>
<name>A0AAV3Q6I5_LITER</name>
<dbReference type="AlphaFoldDB" id="A0AAV3Q6I5"/>
<keyword evidence="2" id="KW-1185">Reference proteome</keyword>
<comment type="caution">
    <text evidence="1">The sequence shown here is derived from an EMBL/GenBank/DDBJ whole genome shotgun (WGS) entry which is preliminary data.</text>
</comment>
<dbReference type="EMBL" id="BAABME010019852">
    <property type="protein sequence ID" value="GAA0158556.1"/>
    <property type="molecule type" value="Genomic_DNA"/>
</dbReference>
<gene>
    <name evidence="1" type="ORF">LIER_38680</name>
</gene>
<dbReference type="Proteomes" id="UP001454036">
    <property type="component" value="Unassembled WGS sequence"/>
</dbReference>
<protein>
    <submittedName>
        <fullName evidence="1">Uncharacterized protein</fullName>
    </submittedName>
</protein>
<sequence>MVDDKVAYGKLKKALLVRTSLSKDELVAVVTTHIELEELKVGADQPTDLRETVLKKDENVSPKKPPVWERIQINRA</sequence>
<organism evidence="1 2">
    <name type="scientific">Lithospermum erythrorhizon</name>
    <name type="common">Purple gromwell</name>
    <name type="synonym">Lithospermum officinale var. erythrorhizon</name>
    <dbReference type="NCBI Taxonomy" id="34254"/>
    <lineage>
        <taxon>Eukaryota</taxon>
        <taxon>Viridiplantae</taxon>
        <taxon>Streptophyta</taxon>
        <taxon>Embryophyta</taxon>
        <taxon>Tracheophyta</taxon>
        <taxon>Spermatophyta</taxon>
        <taxon>Magnoliopsida</taxon>
        <taxon>eudicotyledons</taxon>
        <taxon>Gunneridae</taxon>
        <taxon>Pentapetalae</taxon>
        <taxon>asterids</taxon>
        <taxon>lamiids</taxon>
        <taxon>Boraginales</taxon>
        <taxon>Boraginaceae</taxon>
        <taxon>Boraginoideae</taxon>
        <taxon>Lithospermeae</taxon>
        <taxon>Lithospermum</taxon>
    </lineage>
</organism>
<reference evidence="1 2" key="1">
    <citation type="submission" date="2024-01" db="EMBL/GenBank/DDBJ databases">
        <title>The complete chloroplast genome sequence of Lithospermum erythrorhizon: insights into the phylogenetic relationship among Boraginaceae species and the maternal lineages of purple gromwells.</title>
        <authorList>
            <person name="Okada T."/>
            <person name="Watanabe K."/>
        </authorList>
    </citation>
    <scope>NUCLEOTIDE SEQUENCE [LARGE SCALE GENOMIC DNA]</scope>
</reference>